<proteinExistence type="predicted"/>
<dbReference type="GO" id="GO:0016787">
    <property type="term" value="F:hydrolase activity"/>
    <property type="evidence" value="ECO:0007669"/>
    <property type="project" value="UniProtKB-KW"/>
</dbReference>
<dbReference type="EMBL" id="JAFBED010000002">
    <property type="protein sequence ID" value="MBM7619516.1"/>
    <property type="molecule type" value="Genomic_DNA"/>
</dbReference>
<name>A0ABS2NXW5_9BACI</name>
<evidence type="ECO:0000313" key="2">
    <source>
        <dbReference type="Proteomes" id="UP000737402"/>
    </source>
</evidence>
<protein>
    <submittedName>
        <fullName evidence="1">Beta-lactamase superfamily II metal-dependent hydrolase</fullName>
    </submittedName>
</protein>
<comment type="caution">
    <text evidence="1">The sequence shown here is derived from an EMBL/GenBank/DDBJ whole genome shotgun (WGS) entry which is preliminary data.</text>
</comment>
<accession>A0ABS2NXW5</accession>
<dbReference type="PANTHER" id="PTHR30619:SF1">
    <property type="entry name" value="RECOMBINATION PROTEIN 2"/>
    <property type="match status" value="1"/>
</dbReference>
<dbReference type="Proteomes" id="UP000737402">
    <property type="component" value="Unassembled WGS sequence"/>
</dbReference>
<sequence length="281" mass="32232">MRPMWNIFLLGLLLINFGILQPEYPTDVEKIDLQLDEEEIAFTFLDLPNGECTIIQTSEGENILINTGSPESEDELLHYLKIYGIDEISDLIITSPDSEYTGNLKYLVENIAIDNLILPNSMSDAKLGKETDWWGKGTKSEPVKDLKVLVLNEDYSKKKHLGMDLLLEYNDTYLLYMTSADKEVENRLIRQHDLSFVNIIKVGDFGNDTGTSKKFLNACDPQTAILFHKETTYGKSMVLERLKETWLDLYQTSQKGNITIKMKNGYYHVFTLTLDTFQQMS</sequence>
<reference evidence="1 2" key="1">
    <citation type="submission" date="2021-01" db="EMBL/GenBank/DDBJ databases">
        <title>Genomic Encyclopedia of Type Strains, Phase IV (KMG-IV): sequencing the most valuable type-strain genomes for metagenomic binning, comparative biology and taxonomic classification.</title>
        <authorList>
            <person name="Goeker M."/>
        </authorList>
    </citation>
    <scope>NUCLEOTIDE SEQUENCE [LARGE SCALE GENOMIC DNA]</scope>
    <source>
        <strain evidence="1 2">DSM 25879</strain>
    </source>
</reference>
<dbReference type="InterPro" id="IPR036866">
    <property type="entry name" value="RibonucZ/Hydroxyglut_hydro"/>
</dbReference>
<evidence type="ECO:0000313" key="1">
    <source>
        <dbReference type="EMBL" id="MBM7619516.1"/>
    </source>
</evidence>
<dbReference type="SUPFAM" id="SSF56281">
    <property type="entry name" value="Metallo-hydrolase/oxidoreductase"/>
    <property type="match status" value="1"/>
</dbReference>
<dbReference type="PANTHER" id="PTHR30619">
    <property type="entry name" value="DNA INTERNALIZATION/COMPETENCE PROTEIN COMEC/REC2"/>
    <property type="match status" value="1"/>
</dbReference>
<gene>
    <name evidence="1" type="ORF">JOC95_001365</name>
</gene>
<organism evidence="1 2">
    <name type="scientific">Sutcliffiella tianshenii</name>
    <dbReference type="NCBI Taxonomy" id="1463404"/>
    <lineage>
        <taxon>Bacteria</taxon>
        <taxon>Bacillati</taxon>
        <taxon>Bacillota</taxon>
        <taxon>Bacilli</taxon>
        <taxon>Bacillales</taxon>
        <taxon>Bacillaceae</taxon>
        <taxon>Sutcliffiella</taxon>
    </lineage>
</organism>
<dbReference type="InterPro" id="IPR052159">
    <property type="entry name" value="Competence_DNA_uptake"/>
</dbReference>
<keyword evidence="2" id="KW-1185">Reference proteome</keyword>
<dbReference type="Gene3D" id="3.60.15.10">
    <property type="entry name" value="Ribonuclease Z/Hydroxyacylglutathione hydrolase-like"/>
    <property type="match status" value="1"/>
</dbReference>
<keyword evidence="1" id="KW-0378">Hydrolase</keyword>